<accession>A0ABW5NEU5</accession>
<dbReference type="RefSeq" id="WP_254884026.1">
    <property type="nucleotide sequence ID" value="NZ_JBHSJV010000001.1"/>
</dbReference>
<feature type="compositionally biased region" description="Basic and acidic residues" evidence="4">
    <location>
        <begin position="23"/>
        <end position="38"/>
    </location>
</feature>
<dbReference type="InterPro" id="IPR005887">
    <property type="entry name" value="GH92_a_mannosidase_put"/>
</dbReference>
<evidence type="ECO:0000256" key="4">
    <source>
        <dbReference type="SAM" id="MobiDB-lite"/>
    </source>
</evidence>
<dbReference type="GO" id="GO:0016787">
    <property type="term" value="F:hydrolase activity"/>
    <property type="evidence" value="ECO:0007669"/>
    <property type="project" value="UniProtKB-KW"/>
</dbReference>
<feature type="domain" description="Glycosyl hydrolase family 92 N-terminal" evidence="6">
    <location>
        <begin position="49"/>
        <end position="309"/>
    </location>
</feature>
<dbReference type="PANTHER" id="PTHR12143">
    <property type="entry name" value="PEPTIDE N-GLYCANASE PNGASE -RELATED"/>
    <property type="match status" value="1"/>
</dbReference>
<dbReference type="SUPFAM" id="SSF48208">
    <property type="entry name" value="Six-hairpin glycosidases"/>
    <property type="match status" value="1"/>
</dbReference>
<dbReference type="InterPro" id="IPR014718">
    <property type="entry name" value="GH-type_carb-bd"/>
</dbReference>
<name>A0ABW5NEU5_9FLAO</name>
<gene>
    <name evidence="7" type="ORF">ACFSTE_19780</name>
</gene>
<evidence type="ECO:0000259" key="5">
    <source>
        <dbReference type="Pfam" id="PF07971"/>
    </source>
</evidence>
<dbReference type="Gene3D" id="1.20.1050.60">
    <property type="entry name" value="alpha-1,2-mannosidase"/>
    <property type="match status" value="1"/>
</dbReference>
<evidence type="ECO:0000259" key="6">
    <source>
        <dbReference type="Pfam" id="PF17678"/>
    </source>
</evidence>
<dbReference type="Gene3D" id="1.20.1610.10">
    <property type="entry name" value="alpha-1,2-mannosidases domains"/>
    <property type="match status" value="1"/>
</dbReference>
<evidence type="ECO:0000313" key="8">
    <source>
        <dbReference type="Proteomes" id="UP001597459"/>
    </source>
</evidence>
<dbReference type="NCBIfam" id="TIGR01180">
    <property type="entry name" value="aman2_put"/>
    <property type="match status" value="1"/>
</dbReference>
<feature type="region of interest" description="Disordered" evidence="4">
    <location>
        <begin position="21"/>
        <end position="43"/>
    </location>
</feature>
<dbReference type="EMBL" id="JBHULX010000039">
    <property type="protein sequence ID" value="MFD2593088.1"/>
    <property type="molecule type" value="Genomic_DNA"/>
</dbReference>
<dbReference type="Gene3D" id="3.30.2080.10">
    <property type="entry name" value="GH92 mannosidase domain"/>
    <property type="match status" value="1"/>
</dbReference>
<evidence type="ECO:0000256" key="2">
    <source>
        <dbReference type="ARBA" id="ARBA00011245"/>
    </source>
</evidence>
<keyword evidence="8" id="KW-1185">Reference proteome</keyword>
<dbReference type="Proteomes" id="UP001597459">
    <property type="component" value="Unassembled WGS sequence"/>
</dbReference>
<comment type="cofactor">
    <cofactor evidence="1">
        <name>Ca(2+)</name>
        <dbReference type="ChEBI" id="CHEBI:29108"/>
    </cofactor>
</comment>
<dbReference type="InterPro" id="IPR008928">
    <property type="entry name" value="6-hairpin_glycosidase_sf"/>
</dbReference>
<dbReference type="InterPro" id="IPR050883">
    <property type="entry name" value="PNGase"/>
</dbReference>
<evidence type="ECO:0000256" key="1">
    <source>
        <dbReference type="ARBA" id="ARBA00001913"/>
    </source>
</evidence>
<protein>
    <submittedName>
        <fullName evidence="7">GH92 family glycosyl hydrolase</fullName>
    </submittedName>
</protein>
<reference evidence="8" key="1">
    <citation type="journal article" date="2019" name="Int. J. Syst. Evol. Microbiol.">
        <title>The Global Catalogue of Microorganisms (GCM) 10K type strain sequencing project: providing services to taxonomists for standard genome sequencing and annotation.</title>
        <authorList>
            <consortium name="The Broad Institute Genomics Platform"/>
            <consortium name="The Broad Institute Genome Sequencing Center for Infectious Disease"/>
            <person name="Wu L."/>
            <person name="Ma J."/>
        </authorList>
    </citation>
    <scope>NUCLEOTIDE SEQUENCE [LARGE SCALE GENOMIC DNA]</scope>
    <source>
        <strain evidence="8">KCTC 42423</strain>
    </source>
</reference>
<dbReference type="PROSITE" id="PS51257">
    <property type="entry name" value="PROKAR_LIPOPROTEIN"/>
    <property type="match status" value="1"/>
</dbReference>
<keyword evidence="7" id="KW-0378">Hydrolase</keyword>
<dbReference type="Pfam" id="PF07971">
    <property type="entry name" value="Glyco_hydro_92"/>
    <property type="match status" value="1"/>
</dbReference>
<keyword evidence="3" id="KW-0106">Calcium</keyword>
<dbReference type="Gene3D" id="2.70.98.10">
    <property type="match status" value="1"/>
</dbReference>
<dbReference type="InterPro" id="IPR041371">
    <property type="entry name" value="GH92_N"/>
</dbReference>
<evidence type="ECO:0000256" key="3">
    <source>
        <dbReference type="ARBA" id="ARBA00022837"/>
    </source>
</evidence>
<comment type="caution">
    <text evidence="7">The sequence shown here is derived from an EMBL/GenBank/DDBJ whole genome shotgun (WGS) entry which is preliminary data.</text>
</comment>
<dbReference type="PANTHER" id="PTHR12143:SF39">
    <property type="entry name" value="SECRETED PROTEIN"/>
    <property type="match status" value="1"/>
</dbReference>
<dbReference type="InterPro" id="IPR012939">
    <property type="entry name" value="Glyco_hydro_92"/>
</dbReference>
<sequence length="785" mass="89507">MKQLIILSVCLSMVYSCNSEKNTSTKEETTPKEVDTPKETPPVSDLAQYVNPLIGTKNMGHTFPGATAPFGMVQLSPETNQQAMFKEDGSYNKDTYKYCSGYQYDDQTIFGFSHTHFSGTGHSDLGDFLVMPTTGELTLEPGKAETPKSGFHSQFDHATEKATPGYYAVDLADYGIKAELTATARVGFHQYTFPKSDNAHIILDLISNIYNHDDKNVWTFVRIENDSLVTGYRQTNGWARTKKVFFAMQFSKPFHSYGHKRYEKVIYNGFYRRFNEEENFPEMAGKNIRAYFNFKTEENEKIKIKFALSPVSTNGAVKNLEQEIPHWEFDQVKQETRDKWNTELSKIQVKTSTKEQKETFYSALYHTMLGPIIYEDVDGSYRGLDQNIYQSEGFTNYTIFSLWDTYRALHPLFNITQPSRNNDMIKSMIAHHDQSVHNMLPIWSHYANENWCMVGYHSVSVIADAVAKGTTDVNLNSALTAATNTATVPYFEGLDSYMEKGYVPEDKSPYSVSKTLEYAYDDWCIAQIAKKNNNQKVADLYTKRSKNYLHVYDKEIGYMRPKLSDGSWRPKFDPINTHGQGFIEGNAWNYGLYVPHETENMIRIMGGKDAFSQHLDKIFTTEIEDKYIEKNEDITRDGIIGNYVHGNEPGHHIPYLYNWTNDPWKTQARVRMILDTMYSNGVDGLCGNDDAGQMSAWYVFSALGFYPVNPGSDLYATGSPMIEEADIYLENGKKLTINTVNQGKENVYVSKIEINGKTLEGTNIRHKDITNGGIITFHLSNTPKK</sequence>
<evidence type="ECO:0000313" key="7">
    <source>
        <dbReference type="EMBL" id="MFD2593088.1"/>
    </source>
</evidence>
<comment type="subunit">
    <text evidence="2">Monomer.</text>
</comment>
<feature type="domain" description="Glycosyl hydrolase family 92" evidence="5">
    <location>
        <begin position="316"/>
        <end position="780"/>
    </location>
</feature>
<organism evidence="7 8">
    <name type="scientific">Aquimarina hainanensis</name>
    <dbReference type="NCBI Taxonomy" id="1578017"/>
    <lineage>
        <taxon>Bacteria</taxon>
        <taxon>Pseudomonadati</taxon>
        <taxon>Bacteroidota</taxon>
        <taxon>Flavobacteriia</taxon>
        <taxon>Flavobacteriales</taxon>
        <taxon>Flavobacteriaceae</taxon>
        <taxon>Aquimarina</taxon>
    </lineage>
</organism>
<dbReference type="Pfam" id="PF17678">
    <property type="entry name" value="Glyco_hydro_92N"/>
    <property type="match status" value="1"/>
</dbReference>
<proteinExistence type="predicted"/>